<dbReference type="PANTHER" id="PTHR30031:SF0">
    <property type="entry name" value="PHOSPHOENOLPYRUVATE CARBOXYKINASE (ATP)"/>
    <property type="match status" value="1"/>
</dbReference>
<evidence type="ECO:0000256" key="13">
    <source>
        <dbReference type="HAMAP-Rule" id="MF_00453"/>
    </source>
</evidence>
<feature type="binding site" evidence="13">
    <location>
        <position position="200"/>
    </location>
    <ligand>
        <name>Mn(2+)</name>
        <dbReference type="ChEBI" id="CHEBI:29035"/>
    </ligand>
</feature>
<dbReference type="Gene3D" id="3.90.228.20">
    <property type="match status" value="1"/>
</dbReference>
<evidence type="ECO:0000256" key="8">
    <source>
        <dbReference type="ARBA" id="ARBA00022793"/>
    </source>
</evidence>
<feature type="binding site" evidence="13">
    <location>
        <position position="284"/>
    </location>
    <ligand>
        <name>ATP</name>
        <dbReference type="ChEBI" id="CHEBI:30616"/>
    </ligand>
</feature>
<keyword evidence="8 13" id="KW-0210">Decarboxylase</keyword>
<dbReference type="AlphaFoldDB" id="A0A150JN73"/>
<sequence length="530" mass="58697">MKMDLIGASDDLKFLLSGENVRMQLSVPQLMEKIIERKEAVLTTEGAISATTGKYTGRSPKDKFIVVDSESKDRVDWGKINQPVSPGVFNRLYEKMIRHLKGKDEIFVFKGFAGADPKSRLPIQTVNEFAWHNLFAHQLFIRPDAEELNQHDAQFTILSAPLFKADPALDGTNSEAFIMISLERRMILIGGTEYAGEMKKSIFSIMNYLLPQKGILPMHCSANTGKNGDTALFFGLSGTGKTTLSADPERALIGDDEHGWSDSGVFNIEGGCYAKCIGLTEEKEPQIYRAIRFGTVLENVVVDPVSRRPQYGNNALTENTRAAYPIENISNIAHSGVAGHPSTIIFLTADASGVLPPISRLTKEQAMYHFLSGYTSKLAGTERGVTRPEAVFSTCFGAPFLPLEPAVYAEMLGEKIGRHNVQVFLVNTGWTGGPYGTGSRMKLSYTRAMVRAAINGKLKNVETRQDDIFGLHIPARIEGVPEKVLYPQDTWVDKRAYREKAFELATRFKENFRQFSSVPDDIEKLGGPLI</sequence>
<dbReference type="GO" id="GO:0004612">
    <property type="term" value="F:phosphoenolpyruvate carboxykinase (ATP) activity"/>
    <property type="evidence" value="ECO:0007669"/>
    <property type="project" value="UniProtKB-UniRule"/>
</dbReference>
<evidence type="ECO:0000256" key="9">
    <source>
        <dbReference type="ARBA" id="ARBA00022840"/>
    </source>
</evidence>
<dbReference type="PROSITE" id="PS00532">
    <property type="entry name" value="PEPCK_ATP"/>
    <property type="match status" value="1"/>
</dbReference>
<evidence type="ECO:0000256" key="12">
    <source>
        <dbReference type="ARBA" id="ARBA00047371"/>
    </source>
</evidence>
<keyword evidence="14" id="KW-0418">Kinase</keyword>
<evidence type="ECO:0000256" key="11">
    <source>
        <dbReference type="ARBA" id="ARBA00023239"/>
    </source>
</evidence>
<comment type="catalytic activity">
    <reaction evidence="12 13">
        <text>oxaloacetate + ATP = phosphoenolpyruvate + ADP + CO2</text>
        <dbReference type="Rhea" id="RHEA:18617"/>
        <dbReference type="ChEBI" id="CHEBI:16452"/>
        <dbReference type="ChEBI" id="CHEBI:16526"/>
        <dbReference type="ChEBI" id="CHEBI:30616"/>
        <dbReference type="ChEBI" id="CHEBI:58702"/>
        <dbReference type="ChEBI" id="CHEBI:456216"/>
        <dbReference type="EC" id="4.1.1.49"/>
    </reaction>
</comment>
<dbReference type="CDD" id="cd00484">
    <property type="entry name" value="PEPCK_ATP"/>
    <property type="match status" value="1"/>
</dbReference>
<dbReference type="InterPro" id="IPR015994">
    <property type="entry name" value="PEPCK_ATP_CS"/>
</dbReference>
<dbReference type="GO" id="GO:0046872">
    <property type="term" value="F:metal ion binding"/>
    <property type="evidence" value="ECO:0007669"/>
    <property type="project" value="UniProtKB-KW"/>
</dbReference>
<dbReference type="Pfam" id="PF01293">
    <property type="entry name" value="PEPCK_ATP"/>
    <property type="match status" value="1"/>
</dbReference>
<feature type="binding site" evidence="13">
    <location>
        <position position="58"/>
    </location>
    <ligand>
        <name>substrate</name>
    </ligand>
</feature>
<accession>A0A150JN73</accession>
<dbReference type="EMBL" id="LQYG01000120">
    <property type="protein sequence ID" value="KYC58730.1"/>
    <property type="molecule type" value="Genomic_DNA"/>
</dbReference>
<dbReference type="GO" id="GO:0006094">
    <property type="term" value="P:gluconeogenesis"/>
    <property type="evidence" value="ECO:0007669"/>
    <property type="project" value="UniProtKB-UniRule"/>
</dbReference>
<dbReference type="UniPathway" id="UPA00138"/>
<gene>
    <name evidence="13" type="primary">pckA</name>
    <name evidence="14" type="ORF">B4098_2422</name>
</gene>
<keyword evidence="5 13" id="KW-0963">Cytoplasm</keyword>
<dbReference type="InterPro" id="IPR013035">
    <property type="entry name" value="PEP_carboxykinase_C"/>
</dbReference>
<comment type="pathway">
    <text evidence="1 13">Carbohydrate biosynthesis; gluconeogenesis.</text>
</comment>
<proteinExistence type="inferred from homology"/>
<dbReference type="PIRSF" id="PIRSF006294">
    <property type="entry name" value="PEP_crbxkin"/>
    <property type="match status" value="1"/>
</dbReference>
<dbReference type="Gene3D" id="2.170.8.10">
    <property type="entry name" value="Phosphoenolpyruvate Carboxykinase, domain 2"/>
    <property type="match status" value="1"/>
</dbReference>
<dbReference type="SUPFAM" id="SSF68923">
    <property type="entry name" value="PEP carboxykinase N-terminal domain"/>
    <property type="match status" value="1"/>
</dbReference>
<feature type="binding site" evidence="13">
    <location>
        <position position="194"/>
    </location>
    <ligand>
        <name>substrate</name>
    </ligand>
</feature>
<dbReference type="Gene3D" id="3.40.449.10">
    <property type="entry name" value="Phosphoenolpyruvate Carboxykinase, domain 1"/>
    <property type="match status" value="1"/>
</dbReference>
<feature type="binding site" evidence="13">
    <location>
        <position position="446"/>
    </location>
    <ligand>
        <name>ATP</name>
        <dbReference type="ChEBI" id="CHEBI:30616"/>
    </ligand>
</feature>
<feature type="binding site" evidence="13">
    <location>
        <position position="321"/>
    </location>
    <ligand>
        <name>substrate</name>
    </ligand>
</feature>
<keyword evidence="10 13" id="KW-0464">Manganese</keyword>
<evidence type="ECO:0000313" key="14">
    <source>
        <dbReference type="EMBL" id="KYC58730.1"/>
    </source>
</evidence>
<feature type="binding site" evidence="13">
    <location>
        <position position="200"/>
    </location>
    <ligand>
        <name>substrate</name>
    </ligand>
</feature>
<dbReference type="Proteomes" id="UP000075288">
    <property type="component" value="Unassembled WGS sequence"/>
</dbReference>
<dbReference type="OMA" id="MRYAGEM"/>
<evidence type="ECO:0000256" key="3">
    <source>
        <dbReference type="ARBA" id="ARBA00012363"/>
    </source>
</evidence>
<dbReference type="NCBIfam" id="NF006821">
    <property type="entry name" value="PRK09344.1-3"/>
    <property type="match status" value="1"/>
</dbReference>
<keyword evidence="4 13" id="KW-0312">Gluconeogenesis</keyword>
<protein>
    <recommendedName>
        <fullName evidence="3 13">Phosphoenolpyruvate carboxykinase (ATP)</fullName>
        <shortName evidence="13">PCK</shortName>
        <shortName evidence="13">PEP carboxykinase</shortName>
        <shortName evidence="13">PEPCK</shortName>
        <ecNumber evidence="3 13">4.1.1.49</ecNumber>
    </recommendedName>
</protein>
<evidence type="ECO:0000256" key="10">
    <source>
        <dbReference type="ARBA" id="ARBA00023211"/>
    </source>
</evidence>
<comment type="caution">
    <text evidence="13">Lacks conserved residue(s) required for the propagation of feature annotation.</text>
</comment>
<comment type="subcellular location">
    <subcellularLocation>
        <location evidence="13">Cytoplasm</location>
    </subcellularLocation>
</comment>
<keyword evidence="11 13" id="KW-0456">Lyase</keyword>
<feature type="binding site" evidence="13">
    <location>
        <position position="219"/>
    </location>
    <ligand>
        <name>ATP</name>
        <dbReference type="ChEBI" id="CHEBI:30616"/>
    </ligand>
</feature>
<dbReference type="FunFam" id="2.170.8.10:FF:000001">
    <property type="entry name" value="Phosphoenolpyruvate carboxykinase (ATP)"/>
    <property type="match status" value="1"/>
</dbReference>
<evidence type="ECO:0000256" key="6">
    <source>
        <dbReference type="ARBA" id="ARBA00022723"/>
    </source>
</evidence>
<dbReference type="EC" id="4.1.1.49" evidence="3 13"/>
<feature type="binding site" evidence="13">
    <location>
        <begin position="235"/>
        <end position="243"/>
    </location>
    <ligand>
        <name>ATP</name>
        <dbReference type="ChEBI" id="CHEBI:30616"/>
    </ligand>
</feature>
<dbReference type="SUPFAM" id="SSF53795">
    <property type="entry name" value="PEP carboxykinase-like"/>
    <property type="match status" value="1"/>
</dbReference>
<dbReference type="NCBIfam" id="NF006820">
    <property type="entry name" value="PRK09344.1-2"/>
    <property type="match status" value="1"/>
</dbReference>
<reference evidence="14 15" key="1">
    <citation type="submission" date="2016-01" db="EMBL/GenBank/DDBJ databases">
        <title>Genome Sequences of Twelve Sporeforming Bacillus Species Isolated from Foods.</title>
        <authorList>
            <person name="Berendsen E.M."/>
            <person name="Wells-Bennik M.H."/>
            <person name="Krawcyk A.O."/>
            <person name="De Jong A."/>
            <person name="Holsappel S."/>
            <person name="Eijlander R.T."/>
            <person name="Kuipers O.P."/>
        </authorList>
    </citation>
    <scope>NUCLEOTIDE SEQUENCE [LARGE SCALE GENOMIC DNA]</scope>
    <source>
        <strain evidence="14 15">B4098</strain>
    </source>
</reference>
<dbReference type="InterPro" id="IPR001272">
    <property type="entry name" value="PEP_carboxykinase_ATP"/>
</dbReference>
<feature type="binding site" evidence="13">
    <location>
        <position position="256"/>
    </location>
    <ligand>
        <name>Mn(2+)</name>
        <dbReference type="ChEBI" id="CHEBI:29035"/>
    </ligand>
</feature>
<keyword evidence="14" id="KW-0670">Pyruvate</keyword>
<feature type="binding site" evidence="13">
    <location>
        <position position="321"/>
    </location>
    <ligand>
        <name>ATP</name>
        <dbReference type="ChEBI" id="CHEBI:30616"/>
    </ligand>
</feature>
<evidence type="ECO:0000313" key="15">
    <source>
        <dbReference type="Proteomes" id="UP000075288"/>
    </source>
</evidence>
<evidence type="ECO:0000256" key="1">
    <source>
        <dbReference type="ARBA" id="ARBA00004742"/>
    </source>
</evidence>
<dbReference type="PATRIC" id="fig|1398.26.peg.2441"/>
<feature type="binding site" evidence="13">
    <location>
        <position position="219"/>
    </location>
    <ligand>
        <name>Mn(2+)</name>
        <dbReference type="ChEBI" id="CHEBI:29035"/>
    </ligand>
</feature>
<dbReference type="GO" id="GO:0005829">
    <property type="term" value="C:cytosol"/>
    <property type="evidence" value="ECO:0007669"/>
    <property type="project" value="TreeGrafter"/>
</dbReference>
<dbReference type="PANTHER" id="PTHR30031">
    <property type="entry name" value="PHOSPHOENOLPYRUVATE CARBOXYKINASE ATP"/>
    <property type="match status" value="1"/>
</dbReference>
<comment type="function">
    <text evidence="13">Involved in the gluconeogenesis. Catalyzes the conversion of oxaloacetate (OAA) to phosphoenolpyruvate (PEP) through direct phosphoryl transfer between the nucleoside triphosphate and OAA.</text>
</comment>
<evidence type="ECO:0000256" key="4">
    <source>
        <dbReference type="ARBA" id="ARBA00022432"/>
    </source>
</evidence>
<comment type="cofactor">
    <cofactor evidence="13">
        <name>Mn(2+)</name>
        <dbReference type="ChEBI" id="CHEBI:29035"/>
    </cofactor>
    <text evidence="13">Binds 1 Mn(2+) ion per subunit.</text>
</comment>
<name>A0A150JN73_HEYCO</name>
<dbReference type="HAMAP" id="MF_00453">
    <property type="entry name" value="PEPCK_ATP"/>
    <property type="match status" value="1"/>
</dbReference>
<keyword evidence="6 13" id="KW-0479">Metal-binding</keyword>
<evidence type="ECO:0000256" key="5">
    <source>
        <dbReference type="ARBA" id="ARBA00022490"/>
    </source>
</evidence>
<comment type="caution">
    <text evidence="14">The sequence shown here is derived from an EMBL/GenBank/DDBJ whole genome shotgun (WGS) entry which is preliminary data.</text>
</comment>
<evidence type="ECO:0000256" key="2">
    <source>
        <dbReference type="ARBA" id="ARBA00006052"/>
    </source>
</evidence>
<dbReference type="GO" id="GO:0005524">
    <property type="term" value="F:ATP binding"/>
    <property type="evidence" value="ECO:0007669"/>
    <property type="project" value="UniProtKB-UniRule"/>
</dbReference>
<evidence type="ECO:0000256" key="7">
    <source>
        <dbReference type="ARBA" id="ARBA00022741"/>
    </source>
</evidence>
<dbReference type="NCBIfam" id="TIGR00224">
    <property type="entry name" value="pckA"/>
    <property type="match status" value="1"/>
</dbReference>
<comment type="similarity">
    <text evidence="2 13">Belongs to the phosphoenolpyruvate carboxykinase (ATP) family.</text>
</comment>
<dbReference type="FunFam" id="3.40.449.10:FF:000001">
    <property type="entry name" value="Phosphoenolpyruvate carboxykinase (ATP)"/>
    <property type="match status" value="1"/>
</dbReference>
<dbReference type="InterPro" id="IPR008210">
    <property type="entry name" value="PEP_carboxykinase_N"/>
</dbReference>
<keyword evidence="7 13" id="KW-0547">Nucleotide-binding</keyword>
<keyword evidence="14" id="KW-0808">Transferase</keyword>
<organism evidence="14 15">
    <name type="scientific">Heyndrickxia coagulans</name>
    <name type="common">Weizmannia coagulans</name>
    <dbReference type="NCBI Taxonomy" id="1398"/>
    <lineage>
        <taxon>Bacteria</taxon>
        <taxon>Bacillati</taxon>
        <taxon>Bacillota</taxon>
        <taxon>Bacilli</taxon>
        <taxon>Bacillales</taxon>
        <taxon>Bacillaceae</taxon>
        <taxon>Heyndrickxia</taxon>
    </lineage>
</organism>
<feature type="binding site" evidence="13">
    <location>
        <position position="200"/>
    </location>
    <ligand>
        <name>ATP</name>
        <dbReference type="ChEBI" id="CHEBI:30616"/>
    </ligand>
</feature>
<dbReference type="GO" id="GO:0016301">
    <property type="term" value="F:kinase activity"/>
    <property type="evidence" value="ECO:0007669"/>
    <property type="project" value="UniProtKB-KW"/>
</dbReference>
<keyword evidence="9 13" id="KW-0067">ATP-binding</keyword>